<dbReference type="InterPro" id="IPR000182">
    <property type="entry name" value="GNAT_dom"/>
</dbReference>
<dbReference type="Pfam" id="PF13302">
    <property type="entry name" value="Acetyltransf_3"/>
    <property type="match status" value="1"/>
</dbReference>
<dbReference type="InterPro" id="IPR051531">
    <property type="entry name" value="N-acetyltransferase"/>
</dbReference>
<gene>
    <name evidence="2" type="ORF">CN307_29505</name>
</gene>
<reference evidence="2 3" key="1">
    <citation type="submission" date="2017-09" db="EMBL/GenBank/DDBJ databases">
        <title>Large-scale bioinformatics analysis of Bacillus genomes uncovers conserved roles of natural products in bacterial physiology.</title>
        <authorList>
            <consortium name="Agbiome Team Llc"/>
            <person name="Bleich R.M."/>
            <person name="Grubbs K.J."/>
            <person name="Santa Maria K.C."/>
            <person name="Allen S.E."/>
            <person name="Farag S."/>
            <person name="Shank E.A."/>
            <person name="Bowers A."/>
        </authorList>
    </citation>
    <scope>NUCLEOTIDE SEQUENCE [LARGE SCALE GENOMIC DNA]</scope>
    <source>
        <strain evidence="2 3">AFS022681</strain>
    </source>
</reference>
<sequence>MNVKIDEKTITTDRLYMRKVRLEDIDDIYNIVKQNTVGKWLAASRGMTKEEAKIYVEKFVDHWNLYGFGIWALLNKCTGEIIGHCGLRYVDQKEEEVEIMYLLDPASWGSGYATEAAKASIQYAANSMEIKKLIERIKITNDKSKKVLETLGFQFAYNKDYPGKKLSHYEIKLKS</sequence>
<organism evidence="2 3">
    <name type="scientific">Bacillus cereus</name>
    <dbReference type="NCBI Taxonomy" id="1396"/>
    <lineage>
        <taxon>Bacteria</taxon>
        <taxon>Bacillati</taxon>
        <taxon>Bacillota</taxon>
        <taxon>Bacilli</taxon>
        <taxon>Bacillales</taxon>
        <taxon>Bacillaceae</taxon>
        <taxon>Bacillus</taxon>
        <taxon>Bacillus cereus group</taxon>
    </lineage>
</organism>
<evidence type="ECO:0000313" key="3">
    <source>
        <dbReference type="Proteomes" id="UP000220032"/>
    </source>
</evidence>
<dbReference type="PANTHER" id="PTHR43792:SF1">
    <property type="entry name" value="N-ACETYLTRANSFERASE DOMAIN-CONTAINING PROTEIN"/>
    <property type="match status" value="1"/>
</dbReference>
<dbReference type="PANTHER" id="PTHR43792">
    <property type="entry name" value="GNAT FAMILY, PUTATIVE (AFU_ORTHOLOGUE AFUA_3G00765)-RELATED-RELATED"/>
    <property type="match status" value="1"/>
</dbReference>
<evidence type="ECO:0000259" key="1">
    <source>
        <dbReference type="PROSITE" id="PS51186"/>
    </source>
</evidence>
<dbReference type="Proteomes" id="UP000220032">
    <property type="component" value="Unassembled WGS sequence"/>
</dbReference>
<keyword evidence="2" id="KW-0808">Transferase</keyword>
<dbReference type="InterPro" id="IPR016181">
    <property type="entry name" value="Acyl_CoA_acyltransferase"/>
</dbReference>
<dbReference type="AlphaFoldDB" id="A0A2A8ZRQ7"/>
<dbReference type="Gene3D" id="3.40.630.30">
    <property type="match status" value="1"/>
</dbReference>
<proteinExistence type="predicted"/>
<protein>
    <submittedName>
        <fullName evidence="2">GNAT family N-acetyltransferase</fullName>
    </submittedName>
</protein>
<name>A0A2A8ZRQ7_BACCE</name>
<accession>A0A2A8ZRQ7</accession>
<dbReference type="CDD" id="cd04301">
    <property type="entry name" value="NAT_SF"/>
    <property type="match status" value="1"/>
</dbReference>
<dbReference type="RefSeq" id="WP_098344007.1">
    <property type="nucleotide sequence ID" value="NZ_NTRR01000075.1"/>
</dbReference>
<evidence type="ECO:0000313" key="2">
    <source>
        <dbReference type="EMBL" id="PFE08107.1"/>
    </source>
</evidence>
<dbReference type="PROSITE" id="PS51186">
    <property type="entry name" value="GNAT"/>
    <property type="match status" value="1"/>
</dbReference>
<dbReference type="EMBL" id="NTRR01000075">
    <property type="protein sequence ID" value="PFE08107.1"/>
    <property type="molecule type" value="Genomic_DNA"/>
</dbReference>
<dbReference type="SUPFAM" id="SSF55729">
    <property type="entry name" value="Acyl-CoA N-acyltransferases (Nat)"/>
    <property type="match status" value="1"/>
</dbReference>
<comment type="caution">
    <text evidence="2">The sequence shown here is derived from an EMBL/GenBank/DDBJ whole genome shotgun (WGS) entry which is preliminary data.</text>
</comment>
<dbReference type="GO" id="GO:0016747">
    <property type="term" value="F:acyltransferase activity, transferring groups other than amino-acyl groups"/>
    <property type="evidence" value="ECO:0007669"/>
    <property type="project" value="InterPro"/>
</dbReference>
<feature type="domain" description="N-acetyltransferase" evidence="1">
    <location>
        <begin position="15"/>
        <end position="175"/>
    </location>
</feature>